<dbReference type="EMBL" id="FMYP01000008">
    <property type="protein sequence ID" value="SDB90419.1"/>
    <property type="molecule type" value="Genomic_DNA"/>
</dbReference>
<dbReference type="AlphaFoldDB" id="A0A1G6H817"/>
<dbReference type="InterPro" id="IPR051266">
    <property type="entry name" value="CLCR"/>
</dbReference>
<dbReference type="OrthoDB" id="9805121at2"/>
<feature type="domain" description="VWFA" evidence="2">
    <location>
        <begin position="238"/>
        <end position="416"/>
    </location>
</feature>
<dbReference type="Pfam" id="PF00092">
    <property type="entry name" value="VWA"/>
    <property type="match status" value="1"/>
</dbReference>
<dbReference type="PANTHER" id="PTHR10579:SF43">
    <property type="entry name" value="ZINC FINGER (C3HC4-TYPE RING FINGER) FAMILY PROTEIN"/>
    <property type="match status" value="1"/>
</dbReference>
<dbReference type="SMART" id="SM00327">
    <property type="entry name" value="VWA"/>
    <property type="match status" value="1"/>
</dbReference>
<evidence type="ECO:0000259" key="2">
    <source>
        <dbReference type="PROSITE" id="PS50234"/>
    </source>
</evidence>
<dbReference type="PROSITE" id="PS51257">
    <property type="entry name" value="PROKAR_LIPOPROTEIN"/>
    <property type="match status" value="1"/>
</dbReference>
<dbReference type="InterPro" id="IPR022156">
    <property type="entry name" value="Uncharacterised_YfbK_N"/>
</dbReference>
<dbReference type="Pfam" id="PF13715">
    <property type="entry name" value="CarbopepD_reg_2"/>
    <property type="match status" value="1"/>
</dbReference>
<dbReference type="Pfam" id="PF12450">
    <property type="entry name" value="vWF_A"/>
    <property type="match status" value="1"/>
</dbReference>
<gene>
    <name evidence="3" type="ORF">SAMN05216323_100821</name>
</gene>
<dbReference type="InterPro" id="IPR021908">
    <property type="entry name" value="YfbK_C"/>
</dbReference>
<dbReference type="PROSITE" id="PS50234">
    <property type="entry name" value="VWFA"/>
    <property type="match status" value="1"/>
</dbReference>
<evidence type="ECO:0000256" key="1">
    <source>
        <dbReference type="SAM" id="SignalP"/>
    </source>
</evidence>
<dbReference type="Gene3D" id="3.40.50.410">
    <property type="entry name" value="von Willebrand factor, type A domain"/>
    <property type="match status" value="1"/>
</dbReference>
<protein>
    <submittedName>
        <fullName evidence="3">Ca-activated chloride channel family protein</fullName>
    </submittedName>
</protein>
<dbReference type="RefSeq" id="WP_092435863.1">
    <property type="nucleotide sequence ID" value="NZ_FMYP01000008.1"/>
</dbReference>
<dbReference type="STRING" id="1640674.SAMN05216323_100821"/>
<accession>A0A1G6H817</accession>
<evidence type="ECO:0000313" key="4">
    <source>
        <dbReference type="Proteomes" id="UP000199452"/>
    </source>
</evidence>
<dbReference type="CDD" id="cd01465">
    <property type="entry name" value="vWA_subgroup"/>
    <property type="match status" value="1"/>
</dbReference>
<feature type="chain" id="PRO_5011511726" evidence="1">
    <location>
        <begin position="20"/>
        <end position="602"/>
    </location>
</feature>
<reference evidence="3 4" key="1">
    <citation type="submission" date="2016-09" db="EMBL/GenBank/DDBJ databases">
        <authorList>
            <person name="Capua I."/>
            <person name="De Benedictis P."/>
            <person name="Joannis T."/>
            <person name="Lombin L.H."/>
            <person name="Cattoli G."/>
        </authorList>
    </citation>
    <scope>NUCLEOTIDE SEQUENCE [LARGE SCALE GENOMIC DNA]</scope>
    <source>
        <strain evidence="3 4">A7P-90m</strain>
    </source>
</reference>
<dbReference type="Pfam" id="PF12034">
    <property type="entry name" value="YfbK_C"/>
    <property type="match status" value="1"/>
</dbReference>
<feature type="signal peptide" evidence="1">
    <location>
        <begin position="1"/>
        <end position="19"/>
    </location>
</feature>
<proteinExistence type="predicted"/>
<dbReference type="Gene3D" id="2.60.40.1120">
    <property type="entry name" value="Carboxypeptidase-like, regulatory domain"/>
    <property type="match status" value="1"/>
</dbReference>
<evidence type="ECO:0000313" key="3">
    <source>
        <dbReference type="EMBL" id="SDB90419.1"/>
    </source>
</evidence>
<name>A0A1G6H817_9BACT</name>
<dbReference type="PANTHER" id="PTHR10579">
    <property type="entry name" value="CALCIUM-ACTIVATED CHLORIDE CHANNEL REGULATOR"/>
    <property type="match status" value="1"/>
</dbReference>
<dbReference type="InterPro" id="IPR036465">
    <property type="entry name" value="vWFA_dom_sf"/>
</dbReference>
<keyword evidence="1" id="KW-0732">Signal</keyword>
<dbReference type="SUPFAM" id="SSF49464">
    <property type="entry name" value="Carboxypeptidase regulatory domain-like"/>
    <property type="match status" value="1"/>
</dbReference>
<organism evidence="3 4">
    <name type="scientific">Williamwhitmania taraxaci</name>
    <dbReference type="NCBI Taxonomy" id="1640674"/>
    <lineage>
        <taxon>Bacteria</taxon>
        <taxon>Pseudomonadati</taxon>
        <taxon>Bacteroidota</taxon>
        <taxon>Bacteroidia</taxon>
        <taxon>Bacteroidales</taxon>
        <taxon>Williamwhitmaniaceae</taxon>
        <taxon>Williamwhitmania</taxon>
    </lineage>
</organism>
<dbReference type="SUPFAM" id="SSF53300">
    <property type="entry name" value="vWA-like"/>
    <property type="match status" value="1"/>
</dbReference>
<dbReference type="InterPro" id="IPR008969">
    <property type="entry name" value="CarboxyPept-like_regulatory"/>
</dbReference>
<dbReference type="Proteomes" id="UP000199452">
    <property type="component" value="Unassembled WGS sequence"/>
</dbReference>
<dbReference type="InterPro" id="IPR002035">
    <property type="entry name" value="VWF_A"/>
</dbReference>
<sequence>MKKIVVLMLMAAAVASACAQNISISGNVISIVDKSPIVGIIVRVKGTSMLVTTDSKGFFRFDNVSSRGTLLFSAPGFSTRIIPIKGRKSMTVMLTPESSPIMWDSEKLVICEDMSGGSMPASLMNKTESTDESYSKISENGFKRTTDSPLSTFSIDVDRASWANVRRFLNLGQRPPQDAVRIEEMVNYFDYNYPEPADKTPYRISTEVAACPWQEGNLIMRIGIQAKRVATDSLPSSNLVFLLDVSGSMSDANKLPLVQSAFKLLVNNLRAKDHVAIVVYAGAAGVVLPSTSGDKKTKILEAINNLSAGGSTAGGAGILMAYKIAQENYIKGGNNRIILATDGDFNVGASGDADMERLVEEKRKSGVFLTCLGFGMGNYKDSKIETLADKGNGNYAYIDNIQEANRMFGKEFGGTLFTVAKDVKLQVEFNPAVVEAYRLIGYENRMLNAQDFKDDAKDAGELGSGHTVTAIYEVIPKGVKSPFVKVVDSLKYQATKLTPEAKEGMEMATVKTRYKLPEGDASIPFEVAVPFRKGKINVASESLRFSSAVAMFGMLLRSSEFKGTLTKQQIVDQAKSARGTDGEGYRAEFIRLVEAYNDKITD</sequence>
<keyword evidence="4" id="KW-1185">Reference proteome</keyword>